<dbReference type="Proteomes" id="UP001479436">
    <property type="component" value="Unassembled WGS sequence"/>
</dbReference>
<evidence type="ECO:0000313" key="2">
    <source>
        <dbReference type="Proteomes" id="UP001479436"/>
    </source>
</evidence>
<dbReference type="EMBL" id="JASJQH010006920">
    <property type="protein sequence ID" value="KAK9727443.1"/>
    <property type="molecule type" value="Genomic_DNA"/>
</dbReference>
<proteinExistence type="predicted"/>
<comment type="caution">
    <text evidence="1">The sequence shown here is derived from an EMBL/GenBank/DDBJ whole genome shotgun (WGS) entry which is preliminary data.</text>
</comment>
<keyword evidence="2" id="KW-1185">Reference proteome</keyword>
<evidence type="ECO:0000313" key="1">
    <source>
        <dbReference type="EMBL" id="KAK9727443.1"/>
    </source>
</evidence>
<reference evidence="1 2" key="1">
    <citation type="submission" date="2023-04" db="EMBL/GenBank/DDBJ databases">
        <title>Genome of Basidiobolus ranarum AG-B5.</title>
        <authorList>
            <person name="Stajich J.E."/>
            <person name="Carter-House D."/>
            <person name="Gryganskyi A."/>
        </authorList>
    </citation>
    <scope>NUCLEOTIDE SEQUENCE [LARGE SCALE GENOMIC DNA]</scope>
    <source>
        <strain evidence="1 2">AG-B5</strain>
    </source>
</reference>
<sequence>MTSSTQQYLIKNTALPWGIVDPTNSKDDQVSVRSNSLGSCFTDDHTDESDDEYWERYDHGQIQTPLNLQNDNESSEEKDYWAQYDGVGSETPPLREESAEQSTMNTAISYQVSNEFIPDMGLPPITNSSDRPHLESLDMASVLTVKLTGVLNQERKEKIKKELIGRLKEAREMAKEGGFSDQEYEQIVYECMSEIRR</sequence>
<protein>
    <submittedName>
        <fullName evidence="1">Uncharacterized protein</fullName>
    </submittedName>
</protein>
<gene>
    <name evidence="1" type="ORF">K7432_001825</name>
</gene>
<name>A0ABR2W975_9FUNG</name>
<accession>A0ABR2W975</accession>
<organism evidence="1 2">
    <name type="scientific">Basidiobolus ranarum</name>
    <dbReference type="NCBI Taxonomy" id="34480"/>
    <lineage>
        <taxon>Eukaryota</taxon>
        <taxon>Fungi</taxon>
        <taxon>Fungi incertae sedis</taxon>
        <taxon>Zoopagomycota</taxon>
        <taxon>Entomophthoromycotina</taxon>
        <taxon>Basidiobolomycetes</taxon>
        <taxon>Basidiobolales</taxon>
        <taxon>Basidiobolaceae</taxon>
        <taxon>Basidiobolus</taxon>
    </lineage>
</organism>